<evidence type="ECO:0000313" key="3">
    <source>
        <dbReference type="Proteomes" id="UP001144110"/>
    </source>
</evidence>
<proteinExistence type="predicted"/>
<dbReference type="AlphaFoldDB" id="A0AAE3TE39"/>
<dbReference type="PROSITE" id="PS51257">
    <property type="entry name" value="PROKAR_LIPOPROTEIN"/>
    <property type="match status" value="1"/>
</dbReference>
<keyword evidence="1" id="KW-0732">Signal</keyword>
<evidence type="ECO:0008006" key="4">
    <source>
        <dbReference type="Google" id="ProtNLM"/>
    </source>
</evidence>
<comment type="caution">
    <text evidence="2">The sequence shown here is derived from an EMBL/GenBank/DDBJ whole genome shotgun (WGS) entry which is preliminary data.</text>
</comment>
<feature type="signal peptide" evidence="1">
    <location>
        <begin position="1"/>
        <end position="22"/>
    </location>
</feature>
<name>A0AAE3TE39_9BACT</name>
<feature type="chain" id="PRO_5042152882" description="DUF4136 domain-containing protein" evidence="1">
    <location>
        <begin position="23"/>
        <end position="166"/>
    </location>
</feature>
<organism evidence="2 3">
    <name type="scientific">Candidatus Thermodesulfobacterium syntrophicum</name>
    <dbReference type="NCBI Taxonomy" id="3060442"/>
    <lineage>
        <taxon>Bacteria</taxon>
        <taxon>Pseudomonadati</taxon>
        <taxon>Thermodesulfobacteriota</taxon>
        <taxon>Thermodesulfobacteria</taxon>
        <taxon>Thermodesulfobacteriales</taxon>
        <taxon>Thermodesulfobacteriaceae</taxon>
        <taxon>Thermodesulfobacterium</taxon>
    </lineage>
</organism>
<sequence length="166" mass="19122">MLPNFKKFLLFFCILSFLSSCVPEPPPVREMSMLQIREIQTREYENVKYNEVIKAVIFSLQDEGFTITQASSELGLVTAIKDIEEVDKWTQFWVGAQGSYQTIRRLEANVTVKELGKKIKVRISLVAKGISNTGGVLWSRPIQDAENYQKLFFHIDKALFLEKEKI</sequence>
<reference evidence="2" key="1">
    <citation type="submission" date="2022-11" db="EMBL/GenBank/DDBJ databases">
        <title>Candidatus Alkanophaga archaea from heated hydrothermal vent sediment oxidize petroleum alkanes.</title>
        <authorList>
            <person name="Zehnle H."/>
            <person name="Laso-Perez R."/>
            <person name="Lipp J."/>
            <person name="Teske A."/>
            <person name="Wegener G."/>
        </authorList>
    </citation>
    <scope>NUCLEOTIDE SEQUENCE</scope>
    <source>
        <strain evidence="2">MCA70</strain>
    </source>
</reference>
<evidence type="ECO:0000313" key="2">
    <source>
        <dbReference type="EMBL" id="MDF2953051.1"/>
    </source>
</evidence>
<evidence type="ECO:0000256" key="1">
    <source>
        <dbReference type="SAM" id="SignalP"/>
    </source>
</evidence>
<accession>A0AAE3TE39</accession>
<dbReference type="EMBL" id="JAPHEG010000001">
    <property type="protein sequence ID" value="MDF2953051.1"/>
    <property type="molecule type" value="Genomic_DNA"/>
</dbReference>
<gene>
    <name evidence="2" type="ORF">OD816_000296</name>
</gene>
<dbReference type="Proteomes" id="UP001144110">
    <property type="component" value="Unassembled WGS sequence"/>
</dbReference>
<protein>
    <recommendedName>
        <fullName evidence="4">DUF4136 domain-containing protein</fullName>
    </recommendedName>
</protein>